<evidence type="ECO:0000256" key="9">
    <source>
        <dbReference type="ARBA" id="ARBA00023008"/>
    </source>
</evidence>
<dbReference type="GO" id="GO:0005507">
    <property type="term" value="F:copper ion binding"/>
    <property type="evidence" value="ECO:0007669"/>
    <property type="project" value="InterPro"/>
</dbReference>
<dbReference type="SUPFAM" id="SSF49503">
    <property type="entry name" value="Cupredoxins"/>
    <property type="match status" value="3"/>
</dbReference>
<dbReference type="GO" id="GO:0005576">
    <property type="term" value="C:extracellular region"/>
    <property type="evidence" value="ECO:0007669"/>
    <property type="project" value="UniProtKB-SubCell"/>
</dbReference>
<feature type="domain" description="Plastocyanin-like" evidence="14">
    <location>
        <begin position="103"/>
        <end position="192"/>
    </location>
</feature>
<dbReference type="PANTHER" id="PTHR11709">
    <property type="entry name" value="MULTI-COPPER OXIDASE"/>
    <property type="match status" value="1"/>
</dbReference>
<feature type="domain" description="Plastocyanin-like" evidence="13">
    <location>
        <begin position="421"/>
        <end position="495"/>
    </location>
</feature>
<evidence type="ECO:0000256" key="10">
    <source>
        <dbReference type="ARBA" id="ARBA00023157"/>
    </source>
</evidence>
<evidence type="ECO:0000256" key="5">
    <source>
        <dbReference type="ARBA" id="ARBA00012297"/>
    </source>
</evidence>
<dbReference type="InterPro" id="IPR011707">
    <property type="entry name" value="Cu-oxidase-like_N"/>
</dbReference>
<protein>
    <recommendedName>
        <fullName evidence="5">laccase</fullName>
        <ecNumber evidence="5">1.10.3.2</ecNumber>
    </recommendedName>
</protein>
<evidence type="ECO:0000256" key="1">
    <source>
        <dbReference type="ARBA" id="ARBA00000349"/>
    </source>
</evidence>
<evidence type="ECO:0000256" key="11">
    <source>
        <dbReference type="ARBA" id="ARBA00023180"/>
    </source>
</evidence>
<evidence type="ECO:0000256" key="8">
    <source>
        <dbReference type="ARBA" id="ARBA00023002"/>
    </source>
</evidence>
<name>A0AAD6Y8J9_9AGAR</name>
<evidence type="ECO:0000259" key="12">
    <source>
        <dbReference type="Pfam" id="PF00394"/>
    </source>
</evidence>
<feature type="domain" description="Plastocyanin-like" evidence="12">
    <location>
        <begin position="243"/>
        <end position="329"/>
    </location>
</feature>
<dbReference type="EC" id="1.10.3.2" evidence="5"/>
<gene>
    <name evidence="15" type="ORF">GGX14DRAFT_673152</name>
</gene>
<dbReference type="PANTHER" id="PTHR11709:SF394">
    <property type="entry name" value="FI03373P-RELATED"/>
    <property type="match status" value="1"/>
</dbReference>
<proteinExistence type="inferred from homology"/>
<dbReference type="InterPro" id="IPR045087">
    <property type="entry name" value="Cu-oxidase_fam"/>
</dbReference>
<keyword evidence="10" id="KW-1015">Disulfide bond</keyword>
<reference evidence="15" key="1">
    <citation type="submission" date="2023-03" db="EMBL/GenBank/DDBJ databases">
        <title>Massive genome expansion in bonnet fungi (Mycena s.s.) driven by repeated elements and novel gene families across ecological guilds.</title>
        <authorList>
            <consortium name="Lawrence Berkeley National Laboratory"/>
            <person name="Harder C.B."/>
            <person name="Miyauchi S."/>
            <person name="Viragh M."/>
            <person name="Kuo A."/>
            <person name="Thoen E."/>
            <person name="Andreopoulos B."/>
            <person name="Lu D."/>
            <person name="Skrede I."/>
            <person name="Drula E."/>
            <person name="Henrissat B."/>
            <person name="Morin E."/>
            <person name="Kohler A."/>
            <person name="Barry K."/>
            <person name="LaButti K."/>
            <person name="Morin E."/>
            <person name="Salamov A."/>
            <person name="Lipzen A."/>
            <person name="Mereny Z."/>
            <person name="Hegedus B."/>
            <person name="Baldrian P."/>
            <person name="Stursova M."/>
            <person name="Weitz H."/>
            <person name="Taylor A."/>
            <person name="Grigoriev I.V."/>
            <person name="Nagy L.G."/>
            <person name="Martin F."/>
            <person name="Kauserud H."/>
        </authorList>
    </citation>
    <scope>NUCLEOTIDE SEQUENCE</scope>
    <source>
        <strain evidence="15">9144</strain>
    </source>
</reference>
<keyword evidence="6" id="KW-0964">Secreted</keyword>
<dbReference type="Pfam" id="PF07731">
    <property type="entry name" value="Cu-oxidase_2"/>
    <property type="match status" value="1"/>
</dbReference>
<evidence type="ECO:0000256" key="4">
    <source>
        <dbReference type="ARBA" id="ARBA00010609"/>
    </source>
</evidence>
<accession>A0AAD6Y8J9</accession>
<keyword evidence="16" id="KW-1185">Reference proteome</keyword>
<evidence type="ECO:0000256" key="2">
    <source>
        <dbReference type="ARBA" id="ARBA00001935"/>
    </source>
</evidence>
<dbReference type="FunFam" id="2.60.40.420:FF:000045">
    <property type="entry name" value="Laccase 2"/>
    <property type="match status" value="1"/>
</dbReference>
<dbReference type="InterPro" id="IPR008972">
    <property type="entry name" value="Cupredoxin"/>
</dbReference>
<dbReference type="GO" id="GO:0052716">
    <property type="term" value="F:hydroquinone:oxygen oxidoreductase activity"/>
    <property type="evidence" value="ECO:0007669"/>
    <property type="project" value="UniProtKB-EC"/>
</dbReference>
<keyword evidence="9" id="KW-0186">Copper</keyword>
<evidence type="ECO:0000259" key="13">
    <source>
        <dbReference type="Pfam" id="PF07731"/>
    </source>
</evidence>
<evidence type="ECO:0000256" key="3">
    <source>
        <dbReference type="ARBA" id="ARBA00004613"/>
    </source>
</evidence>
<dbReference type="InterPro" id="IPR001117">
    <property type="entry name" value="Cu-oxidase_2nd"/>
</dbReference>
<dbReference type="Gene3D" id="2.60.40.420">
    <property type="entry name" value="Cupredoxins - blue copper proteins"/>
    <property type="match status" value="3"/>
</dbReference>
<organism evidence="15 16">
    <name type="scientific">Mycena pura</name>
    <dbReference type="NCBI Taxonomy" id="153505"/>
    <lineage>
        <taxon>Eukaryota</taxon>
        <taxon>Fungi</taxon>
        <taxon>Dikarya</taxon>
        <taxon>Basidiomycota</taxon>
        <taxon>Agaricomycotina</taxon>
        <taxon>Agaricomycetes</taxon>
        <taxon>Agaricomycetidae</taxon>
        <taxon>Agaricales</taxon>
        <taxon>Marasmiineae</taxon>
        <taxon>Mycenaceae</taxon>
        <taxon>Mycena</taxon>
    </lineage>
</organism>
<dbReference type="Pfam" id="PF07732">
    <property type="entry name" value="Cu-oxidase_3"/>
    <property type="match status" value="1"/>
</dbReference>
<dbReference type="InterPro" id="IPR011706">
    <property type="entry name" value="Cu-oxidase_C"/>
</dbReference>
<dbReference type="Pfam" id="PF00394">
    <property type="entry name" value="Cu-oxidase"/>
    <property type="match status" value="1"/>
</dbReference>
<dbReference type="Proteomes" id="UP001219525">
    <property type="component" value="Unassembled WGS sequence"/>
</dbReference>
<comment type="catalytic activity">
    <reaction evidence="1">
        <text>4 hydroquinone + O2 = 4 benzosemiquinone + 2 H2O</text>
        <dbReference type="Rhea" id="RHEA:11276"/>
        <dbReference type="ChEBI" id="CHEBI:15377"/>
        <dbReference type="ChEBI" id="CHEBI:15379"/>
        <dbReference type="ChEBI" id="CHEBI:17594"/>
        <dbReference type="ChEBI" id="CHEBI:17977"/>
        <dbReference type="EC" id="1.10.3.2"/>
    </reaction>
</comment>
<dbReference type="EMBL" id="JARJCW010000084">
    <property type="protein sequence ID" value="KAJ7196371.1"/>
    <property type="molecule type" value="Genomic_DNA"/>
</dbReference>
<evidence type="ECO:0000256" key="7">
    <source>
        <dbReference type="ARBA" id="ARBA00022723"/>
    </source>
</evidence>
<evidence type="ECO:0000313" key="15">
    <source>
        <dbReference type="EMBL" id="KAJ7196371.1"/>
    </source>
</evidence>
<evidence type="ECO:0000256" key="6">
    <source>
        <dbReference type="ARBA" id="ARBA00022525"/>
    </source>
</evidence>
<comment type="cofactor">
    <cofactor evidence="2">
        <name>Cu cation</name>
        <dbReference type="ChEBI" id="CHEBI:23378"/>
    </cofactor>
</comment>
<keyword evidence="11" id="KW-0325">Glycoprotein</keyword>
<comment type="subcellular location">
    <subcellularLocation>
        <location evidence="3">Secreted</location>
    </subcellularLocation>
</comment>
<evidence type="ECO:0000313" key="16">
    <source>
        <dbReference type="Proteomes" id="UP001219525"/>
    </source>
</evidence>
<keyword evidence="8" id="KW-0560">Oxidoreductase</keyword>
<evidence type="ECO:0000259" key="14">
    <source>
        <dbReference type="Pfam" id="PF07732"/>
    </source>
</evidence>
<comment type="similarity">
    <text evidence="4">Belongs to the multicopper oxidase family.</text>
</comment>
<dbReference type="AlphaFoldDB" id="A0AAD6Y8J9"/>
<sequence length="551" mass="58697">MDPIISTPTPQDFLQELDYIATKGPSIGRLGNSEGSLQNVRPCKSALRHGEHKSDAAHIVLCSPALCQRFTRMSFLSLLSTVAIASLSLAAIGPTADVTPVDTNVAPDGFTRSAVTANGVVAGPLIAATFGDEFDLNVVNQLTDDTMLLSSSIHGLLQKNSSWADGPSFVTQCHIAANDSFLYTFSTAGQPGMVPQPSVTAMGCEVLWSVRYNSDDPHAFLYDVDNDDTVITLADWQASLLISTLINGLGRYAGEPTSQLAVINVTSGLQYRFRLVSLSCDPNFIFTIDGHTMAIIEVDGVSHQPLTVDSIQIFAGQRYSFILTANQASTTGLTVLPYAGAPDADPTTNQTASANPLLETSLHPLVPRPVPGRPVAGNVDVALNLAITFDFAKLVFSVNGAQFVPPTAPVLLQILSGAHTAAELLPPNAVVEVSIPGGTVGAPHPFHLHGMRPVLSLVQCANSSVYNYENPTGPQTADNVTIRFVTDKAGPWFLHWQSTLLYFVWLICPFGGPAIVFAEDTDTISNSVQPDEWDQLCPKYDALTPGQLGGQ</sequence>
<comment type="caution">
    <text evidence="15">The sequence shown here is derived from an EMBL/GenBank/DDBJ whole genome shotgun (WGS) entry which is preliminary data.</text>
</comment>
<keyword evidence="7" id="KW-0479">Metal-binding</keyword>